<organism evidence="2 3">
    <name type="scientific">Gigaspora margarita</name>
    <dbReference type="NCBI Taxonomy" id="4874"/>
    <lineage>
        <taxon>Eukaryota</taxon>
        <taxon>Fungi</taxon>
        <taxon>Fungi incertae sedis</taxon>
        <taxon>Mucoromycota</taxon>
        <taxon>Glomeromycotina</taxon>
        <taxon>Glomeromycetes</taxon>
        <taxon>Diversisporales</taxon>
        <taxon>Gigasporaceae</taxon>
        <taxon>Gigaspora</taxon>
    </lineage>
</organism>
<reference evidence="2 3" key="1">
    <citation type="submission" date="2021-06" db="EMBL/GenBank/DDBJ databases">
        <authorList>
            <person name="Kallberg Y."/>
            <person name="Tangrot J."/>
            <person name="Rosling A."/>
        </authorList>
    </citation>
    <scope>NUCLEOTIDE SEQUENCE [LARGE SCALE GENOMIC DNA]</scope>
    <source>
        <strain evidence="2 3">120-4 pot B 10/14</strain>
    </source>
</reference>
<feature type="non-terminal residue" evidence="2">
    <location>
        <position position="108"/>
    </location>
</feature>
<proteinExistence type="predicted"/>
<comment type="caution">
    <text evidence="2">The sequence shown here is derived from an EMBL/GenBank/DDBJ whole genome shotgun (WGS) entry which is preliminary data.</text>
</comment>
<accession>A0ABN7VGI9</accession>
<name>A0ABN7VGI9_GIGMA</name>
<keyword evidence="3" id="KW-1185">Reference proteome</keyword>
<sequence>MSQQQPYFADQDLPIARMHKDPITQTSDLLFSTTSASELTRLSNQNLNIPDQMDANPTQSMLTTTILNLLQPLDEVSGSNPISKQDDNMNMKTESNGTIDGEPVEFVK</sequence>
<evidence type="ECO:0000313" key="3">
    <source>
        <dbReference type="Proteomes" id="UP000789901"/>
    </source>
</evidence>
<feature type="region of interest" description="Disordered" evidence="1">
    <location>
        <begin position="77"/>
        <end position="108"/>
    </location>
</feature>
<dbReference type="Proteomes" id="UP000789901">
    <property type="component" value="Unassembled WGS sequence"/>
</dbReference>
<evidence type="ECO:0000313" key="2">
    <source>
        <dbReference type="EMBL" id="CAG8769279.1"/>
    </source>
</evidence>
<gene>
    <name evidence="2" type="ORF">GMARGA_LOCUS18340</name>
</gene>
<protein>
    <submittedName>
        <fullName evidence="2">22852_t:CDS:1</fullName>
    </submittedName>
</protein>
<dbReference type="EMBL" id="CAJVQB010014567">
    <property type="protein sequence ID" value="CAG8769279.1"/>
    <property type="molecule type" value="Genomic_DNA"/>
</dbReference>
<evidence type="ECO:0000256" key="1">
    <source>
        <dbReference type="SAM" id="MobiDB-lite"/>
    </source>
</evidence>